<dbReference type="Gene3D" id="1.20.120.1080">
    <property type="match status" value="1"/>
</dbReference>
<evidence type="ECO:0000256" key="4">
    <source>
        <dbReference type="ARBA" id="ARBA00022801"/>
    </source>
</evidence>
<dbReference type="SMART" id="SM00490">
    <property type="entry name" value="HELICc"/>
    <property type="match status" value="1"/>
</dbReference>
<feature type="compositionally biased region" description="Acidic residues" evidence="10">
    <location>
        <begin position="169"/>
        <end position="181"/>
    </location>
</feature>
<dbReference type="GO" id="GO:0006397">
    <property type="term" value="P:mRNA processing"/>
    <property type="evidence" value="ECO:0007669"/>
    <property type="project" value="UniProtKB-KW"/>
</dbReference>
<dbReference type="FunFam" id="3.40.50.300:FF:000594">
    <property type="entry name" value="Pre-mRNA-splicing factor ATP-dependent RNA helicase"/>
    <property type="match status" value="1"/>
</dbReference>
<dbReference type="GO" id="GO:0008380">
    <property type="term" value="P:RNA splicing"/>
    <property type="evidence" value="ECO:0007669"/>
    <property type="project" value="UniProtKB-KW"/>
</dbReference>
<evidence type="ECO:0000256" key="9">
    <source>
        <dbReference type="SAM" id="Coils"/>
    </source>
</evidence>
<evidence type="ECO:0000259" key="12">
    <source>
        <dbReference type="PROSITE" id="PS51194"/>
    </source>
</evidence>
<accession>A0A9P6FXH0</accession>
<dbReference type="GO" id="GO:0071013">
    <property type="term" value="C:catalytic step 2 spliceosome"/>
    <property type="evidence" value="ECO:0007669"/>
    <property type="project" value="TreeGrafter"/>
</dbReference>
<dbReference type="OrthoDB" id="10253254at2759"/>
<feature type="compositionally biased region" description="Low complexity" evidence="10">
    <location>
        <begin position="81"/>
        <end position="90"/>
    </location>
</feature>
<protein>
    <recommendedName>
        <fullName evidence="1">RNA helicase</fullName>
        <ecNumber evidence="1">3.6.4.13</ecNumber>
    </recommendedName>
</protein>
<proteinExistence type="predicted"/>
<dbReference type="Proteomes" id="UP000780801">
    <property type="component" value="Unassembled WGS sequence"/>
</dbReference>
<feature type="coiled-coil region" evidence="9">
    <location>
        <begin position="414"/>
        <end position="448"/>
    </location>
</feature>
<evidence type="ECO:0000256" key="6">
    <source>
        <dbReference type="ARBA" id="ARBA00022840"/>
    </source>
</evidence>
<evidence type="ECO:0000313" key="13">
    <source>
        <dbReference type="EMBL" id="KAF9583665.1"/>
    </source>
</evidence>
<feature type="compositionally biased region" description="Polar residues" evidence="10">
    <location>
        <begin position="52"/>
        <end position="61"/>
    </location>
</feature>
<keyword evidence="3" id="KW-0547">Nucleotide-binding</keyword>
<dbReference type="InterPro" id="IPR048333">
    <property type="entry name" value="HA2_WH"/>
</dbReference>
<dbReference type="PANTHER" id="PTHR18934">
    <property type="entry name" value="ATP-DEPENDENT RNA HELICASE"/>
    <property type="match status" value="1"/>
</dbReference>
<keyword evidence="4" id="KW-0378">Hydrolase</keyword>
<dbReference type="GO" id="GO:0003724">
    <property type="term" value="F:RNA helicase activity"/>
    <property type="evidence" value="ECO:0007669"/>
    <property type="project" value="UniProtKB-EC"/>
</dbReference>
<dbReference type="Pfam" id="PF00271">
    <property type="entry name" value="Helicase_C"/>
    <property type="match status" value="1"/>
</dbReference>
<dbReference type="FunFam" id="3.40.50.300:FF:000007">
    <property type="entry name" value="Pre-mRNA-splicing factor ATP-dependent RNA helicase"/>
    <property type="match status" value="1"/>
</dbReference>
<feature type="region of interest" description="Disordered" evidence="10">
    <location>
        <begin position="116"/>
        <end position="269"/>
    </location>
</feature>
<evidence type="ECO:0000256" key="2">
    <source>
        <dbReference type="ARBA" id="ARBA00022664"/>
    </source>
</evidence>
<dbReference type="Pfam" id="PF04408">
    <property type="entry name" value="WHD_HA2"/>
    <property type="match status" value="1"/>
</dbReference>
<evidence type="ECO:0000256" key="5">
    <source>
        <dbReference type="ARBA" id="ARBA00022806"/>
    </source>
</evidence>
<feature type="compositionally biased region" description="Basic and acidic residues" evidence="10">
    <location>
        <begin position="137"/>
        <end position="157"/>
    </location>
</feature>
<dbReference type="InterPro" id="IPR027417">
    <property type="entry name" value="P-loop_NTPase"/>
</dbReference>
<dbReference type="GO" id="GO:0003723">
    <property type="term" value="F:RNA binding"/>
    <property type="evidence" value="ECO:0007669"/>
    <property type="project" value="TreeGrafter"/>
</dbReference>
<dbReference type="EC" id="3.6.4.13" evidence="1"/>
<gene>
    <name evidence="13" type="ORF">BGW38_008910</name>
</gene>
<dbReference type="SUPFAM" id="SSF52540">
    <property type="entry name" value="P-loop containing nucleoside triphosphate hydrolases"/>
    <property type="match status" value="1"/>
</dbReference>
<comment type="catalytic activity">
    <reaction evidence="8">
        <text>ATP + H2O = ADP + phosphate + H(+)</text>
        <dbReference type="Rhea" id="RHEA:13065"/>
        <dbReference type="ChEBI" id="CHEBI:15377"/>
        <dbReference type="ChEBI" id="CHEBI:15378"/>
        <dbReference type="ChEBI" id="CHEBI:30616"/>
        <dbReference type="ChEBI" id="CHEBI:43474"/>
        <dbReference type="ChEBI" id="CHEBI:456216"/>
        <dbReference type="EC" id="3.6.4.13"/>
    </reaction>
</comment>
<dbReference type="AlphaFoldDB" id="A0A9P6FXH0"/>
<keyword evidence="5" id="KW-0347">Helicase</keyword>
<feature type="domain" description="Helicase ATP-binding" evidence="11">
    <location>
        <begin position="459"/>
        <end position="623"/>
    </location>
</feature>
<comment type="caution">
    <text evidence="13">The sequence shown here is derived from an EMBL/GenBank/DDBJ whole genome shotgun (WGS) entry which is preliminary data.</text>
</comment>
<dbReference type="GO" id="GO:0005524">
    <property type="term" value="F:ATP binding"/>
    <property type="evidence" value="ECO:0007669"/>
    <property type="project" value="UniProtKB-KW"/>
</dbReference>
<dbReference type="InterPro" id="IPR002464">
    <property type="entry name" value="DNA/RNA_helicase_DEAH_CS"/>
</dbReference>
<dbReference type="PROSITE" id="PS51194">
    <property type="entry name" value="HELICASE_CTER"/>
    <property type="match status" value="1"/>
</dbReference>
<feature type="region of interest" description="Disordered" evidence="10">
    <location>
        <begin position="1073"/>
        <end position="1096"/>
    </location>
</feature>
<evidence type="ECO:0000256" key="8">
    <source>
        <dbReference type="ARBA" id="ARBA00047984"/>
    </source>
</evidence>
<keyword evidence="14" id="KW-1185">Reference proteome</keyword>
<dbReference type="InterPro" id="IPR007502">
    <property type="entry name" value="Helicase-assoc_dom"/>
</dbReference>
<dbReference type="GO" id="GO:0016787">
    <property type="term" value="F:hydrolase activity"/>
    <property type="evidence" value="ECO:0007669"/>
    <property type="project" value="UniProtKB-KW"/>
</dbReference>
<sequence length="1096" mass="125018">MDSQDLKRWVSDMSMKVLGMSDNSTRDFLIACAQSAKSPDGLMQSLGAMDIPSNSSTQSFVQELYRRTPRSSASRSKPGTSASSGQSQADSSRKRRQEEVASLKLMAMNDSFGLLLDEDDAGSSKKKKSTKKSSSSSKEKGKSKDKDKDAERDPSDKRRGKAIRRKDDDEADRDWESDEEGKEYKRRKLEEQERAARPPKTEEELEEERQELKDEQDIRERDEFANRLRDKDSNKTKKLVHDRSSKSDSRRNLADNPEARRAAVSSLRERARQDYLGKRELLQIEKLRMQVRDEEQLFDYNELTAKEREDLEYRKEVLRLAEEQMNIDVAYDGYQIPEDYITEKGKLDKKKKHDALYRRYEEEPADKFMSEQDQWEQQQARATRQHATRVSDIKEGEEMDYEYVFDEQNIDFILEQETAAKEKKSEELQEHITELERKEMSIKQVRESLPMFHFREQLLQAIDQNQVLVIVGETGSGKTTQLPQYLYEAGYTKNGKKIGCTQPRRVAAMSVAARVAEEMGVKLGYEVGYSIRFEDCTSEKTVVKYMTDGMLLREFMSEPDLAGYSCLIIDEAHERTLHTDILFGLVKDIARLRSDLKILISSATMNADQFAEYFDGAPIFNVPGRPFPVEVHYTASPEANYLAAAITTVMQIHISQGPGDILVFLTGQDEIDNAAENLQQTCRVLGDRIQELMICPIYSSLPSDMQGKIFEPTPEGSRKVVLATNIAETSITIDGVKFVIDPGFAKMLSYNPKTGMESLIVSPCSRASANQRKGRAGRVGPGKCFRLYTQWAFYNELEANTVPEIQRINLNSVVLTLKSLGINDIIGFDFMDPPPAETLMRALEQLYALGALNDKGQLTKLGRRMAEFPGDPMMAKTLIMAEKYHCTEEIVSIVSMLSVQNAIFYRPKDKKLHADKARQNLTKPGGDHLTLLNIWNEWVESNYSIQWCYENFLQHRSMSKARDVRDQLVGLMERTEVPMLSSPNPSDTVPIRKAIASGFFYNAARLARSGDSYRTIKSNQTVLIHPSSALYEANPRWVIYYELVLTSKEFMRVVMEIEGDWLKEVAPHYYKDKDINDDSKKKLPKGKGIAQIAPPS</sequence>
<dbReference type="EMBL" id="JAABOA010000631">
    <property type="protein sequence ID" value="KAF9583665.1"/>
    <property type="molecule type" value="Genomic_DNA"/>
</dbReference>
<evidence type="ECO:0000313" key="14">
    <source>
        <dbReference type="Proteomes" id="UP000780801"/>
    </source>
</evidence>
<keyword evidence="2" id="KW-0507">mRNA processing</keyword>
<dbReference type="GO" id="GO:0005684">
    <property type="term" value="C:U2-type spliceosomal complex"/>
    <property type="evidence" value="ECO:0007669"/>
    <property type="project" value="UniProtKB-ARBA"/>
</dbReference>
<evidence type="ECO:0000256" key="7">
    <source>
        <dbReference type="ARBA" id="ARBA00023187"/>
    </source>
</evidence>
<keyword evidence="9" id="KW-0175">Coiled coil</keyword>
<dbReference type="PROSITE" id="PS51192">
    <property type="entry name" value="HELICASE_ATP_BIND_1"/>
    <property type="match status" value="1"/>
</dbReference>
<dbReference type="Pfam" id="PF07717">
    <property type="entry name" value="OB_NTP_bind"/>
    <property type="match status" value="1"/>
</dbReference>
<feature type="compositionally biased region" description="Polar residues" evidence="10">
    <location>
        <begin position="70"/>
        <end position="80"/>
    </location>
</feature>
<dbReference type="FunFam" id="1.20.120.1080:FF:000001">
    <property type="entry name" value="Pre-mRNA-splicing factor ATP-dependent RNA helicase"/>
    <property type="match status" value="1"/>
</dbReference>
<dbReference type="InterPro" id="IPR011545">
    <property type="entry name" value="DEAD/DEAH_box_helicase_dom"/>
</dbReference>
<organism evidence="13 14">
    <name type="scientific">Lunasporangiospora selenospora</name>
    <dbReference type="NCBI Taxonomy" id="979761"/>
    <lineage>
        <taxon>Eukaryota</taxon>
        <taxon>Fungi</taxon>
        <taxon>Fungi incertae sedis</taxon>
        <taxon>Mucoromycota</taxon>
        <taxon>Mortierellomycotina</taxon>
        <taxon>Mortierellomycetes</taxon>
        <taxon>Mortierellales</taxon>
        <taxon>Mortierellaceae</taxon>
        <taxon>Lunasporangiospora</taxon>
    </lineage>
</organism>
<feature type="compositionally biased region" description="Basic and acidic residues" evidence="10">
    <location>
        <begin position="188"/>
        <end position="202"/>
    </location>
</feature>
<feature type="domain" description="Helicase C-terminal" evidence="12">
    <location>
        <begin position="648"/>
        <end position="821"/>
    </location>
</feature>
<dbReference type="InterPro" id="IPR001650">
    <property type="entry name" value="Helicase_C-like"/>
</dbReference>
<feature type="region of interest" description="Disordered" evidence="10">
    <location>
        <begin position="40"/>
        <end position="104"/>
    </location>
</feature>
<dbReference type="Gene3D" id="3.40.50.300">
    <property type="entry name" value="P-loop containing nucleotide triphosphate hydrolases"/>
    <property type="match status" value="2"/>
</dbReference>
<evidence type="ECO:0000256" key="3">
    <source>
        <dbReference type="ARBA" id="ARBA00022741"/>
    </source>
</evidence>
<dbReference type="PROSITE" id="PS00690">
    <property type="entry name" value="DEAH_ATP_HELICASE"/>
    <property type="match status" value="1"/>
</dbReference>
<dbReference type="SMART" id="SM00847">
    <property type="entry name" value="HA2"/>
    <property type="match status" value="1"/>
</dbReference>
<dbReference type="PANTHER" id="PTHR18934:SF83">
    <property type="entry name" value="PRE-MRNA-SPLICING FACTOR ATP-DEPENDENT RNA HELICASE DHX16"/>
    <property type="match status" value="1"/>
</dbReference>
<dbReference type="SMART" id="SM00487">
    <property type="entry name" value="DEXDc"/>
    <property type="match status" value="1"/>
</dbReference>
<dbReference type="InterPro" id="IPR014001">
    <property type="entry name" value="Helicase_ATP-bd"/>
</dbReference>
<evidence type="ECO:0000256" key="1">
    <source>
        <dbReference type="ARBA" id="ARBA00012552"/>
    </source>
</evidence>
<dbReference type="InterPro" id="IPR011709">
    <property type="entry name" value="DEAD-box_helicase_OB_fold"/>
</dbReference>
<keyword evidence="7" id="KW-0508">mRNA splicing</keyword>
<keyword evidence="6" id="KW-0067">ATP-binding</keyword>
<name>A0A9P6FXH0_9FUNG</name>
<reference evidence="13" key="1">
    <citation type="journal article" date="2020" name="Fungal Divers.">
        <title>Resolving the Mortierellaceae phylogeny through synthesis of multi-gene phylogenetics and phylogenomics.</title>
        <authorList>
            <person name="Vandepol N."/>
            <person name="Liber J."/>
            <person name="Desiro A."/>
            <person name="Na H."/>
            <person name="Kennedy M."/>
            <person name="Barry K."/>
            <person name="Grigoriev I.V."/>
            <person name="Miller A.N."/>
            <person name="O'Donnell K."/>
            <person name="Stajich J.E."/>
            <person name="Bonito G."/>
        </authorList>
    </citation>
    <scope>NUCLEOTIDE SEQUENCE</scope>
    <source>
        <strain evidence="13">KOD1015</strain>
    </source>
</reference>
<evidence type="ECO:0000259" key="11">
    <source>
        <dbReference type="PROSITE" id="PS51192"/>
    </source>
</evidence>
<dbReference type="Pfam" id="PF21010">
    <property type="entry name" value="HA2_C"/>
    <property type="match status" value="1"/>
</dbReference>
<dbReference type="Pfam" id="PF00270">
    <property type="entry name" value="DEAD"/>
    <property type="match status" value="1"/>
</dbReference>
<feature type="compositionally biased region" description="Basic and acidic residues" evidence="10">
    <location>
        <begin position="210"/>
        <end position="269"/>
    </location>
</feature>
<evidence type="ECO:0000256" key="10">
    <source>
        <dbReference type="SAM" id="MobiDB-lite"/>
    </source>
</evidence>
<dbReference type="CDD" id="cd18791">
    <property type="entry name" value="SF2_C_RHA"/>
    <property type="match status" value="1"/>
</dbReference>